<evidence type="ECO:0000313" key="6">
    <source>
        <dbReference type="EMBL" id="QCK14218.1"/>
    </source>
</evidence>
<accession>A0A4D7K460</accession>
<sequence>MKKVLMLLCALFLTLGCNKNSDDFSSQKGLFVDYINSYTGGVISVGSNIKVRLAKSFPDSLIEELNSDVFSFSPSIDGKSYFENNNTLVFEPQANLPYDQEYKATIDLGKIFTEIESDKEEFKFIFQTFIQNYEASIRGFKYYDQSDLSKVKINGVINTADIVKLEDLKKTIEATQNGNELDVSFTTSENSTEHIFTVENAKRNSADDKVNIEIDGSAIGVDKKMKFDVAIPEKGDFQVSSAKIIRGDESYISILFTEPVDSKQNLLGLISLSNTNKNPRLVVDLNEIKVYPSGQPKDDITLTVNQGIKNINGIRLANTFTKTLKFTQAKPKVKLVNSSDKSIIPNSDNLVLPFEAIGLKAVDVTIVRIFENNMLQYLQVNSLGGDRQLNRVGRPVARKTISLKASGVTDLNNWNQFTLNLEEVFKAEPGAFYQINIGFRKSHSLYFCEGESKNGNMEDLSEDWDGEEQSSYWDYYDSYYSPGYDWSQRDNPCSDSYYGRRRTVSKMLFSSDLGLIAKKRDGGDLSVFVTNLLDTEPQSNVKIDVYDYQQQVIASGNTDSDGKVLLKVDGKPFALVASQENKKGYLKLDDGSALSLSNFNVAGKNVQKGLKGFIYGERGVWRPGDTVHLHFIIEDKSKTLHENHPVIMELYNPAGQLTYKKVSSNSIGPIYRFDFDTKKDAPTGNWSAKAKVGGAVFQKQVKIETIKPNRLKIDLKFDQERFTADDDLVTADLNVKWLTGATARNLDAEFDLLLRPTNTTFEEFPNYEFDDQSKDFNANREPVFEGTLDNNGYTKLKVELGENKNAPGALNAIFYGKVYEEGGNFSISSTSIPYYPYTHFVGIKVPQGDKRGMLLTDKDHKVQVATVNSKGNPVSRKDLTVSVYKLRWRWWWDNSYENISNYIGRSYNEPISTQKISTVNGRAVYNLRVNKPEWGRYFIKITDKESGHSAGQVVYIDWPGWAGKGQRGELGGEAMLDFAVDKDKYNVGDNVSLQIPSTEGNRLLVSLETGSEILETFWVETESGQTRVEFEATEKMAPNIYAHLTMIQPHGQKENDLPIRLYGVKSIKVVNNNTILEPEIKMPSEIKPQQKFDIKISEKNGKAMAYTIAVVDEGLLDITNFKTPEPWNSFYSREALGIKTWDIYDDVMGAFTGEMLHLLAVGGDGLLKAKDNNEANRFKPVVKVLGPFYLEEGETANHNVKMPQYIGSVRTMVIGAEDGAYGHAQNTTPVKQPLMVLATLPRVAGPKEKMKLPVNVFALKKNLGAVNIKVKTSGNLKVSGTSDKSVSFSKASDKVIYFDLEATDETGIGKVQVIATGSGLRAEYDIEMNVIARNPLMTDVKDQVIKPGESWSTKYTPFGIKGNNTGSIEISTMPPLNIEQRMKYLVRYPHGCIEQTTSAVFAQLYLDDLTELSGEEKQKIQKNIEAGIDRMKSFRVSTGGFAYWPGGNYASNWGTNYAGHFLIEAKKAGYMVPDNLLNSWEKYQKTKARSWGRMQDDNDTDLTQAYRLYTLALTGSPALGAMNRMKEDNSISLAAKWRLALAYAVAGYKDQGKNMISGLSQNIEISDERRHYTFGSRTRDKAMILETLVRLDQKEDAFLLLMDIAKEMGDNSRWMSTQTTAYSFIAIAKYVQGFDIDKPVNAEIITGSDQLAVNNDYFINQVAIKKVDDSQNIKINNKGNAPIYARLIRTGTPVEGKEEASERNIDFKVDYYDMDGNAINPKSLAQGTNFTAVVTITNPGIKGNYKDMALTQILPSGWEIINTRLDGSDNGNSKADYIDIRDDRTMHYFDLRAYEKVKFEVLLNAAYRGRFYKPSVKVEAMYDNSVFGSTGGEWVEVIAE</sequence>
<dbReference type="SUPFAM" id="SSF48239">
    <property type="entry name" value="Terpenoid cyclases/Protein prenyltransferases"/>
    <property type="match status" value="1"/>
</dbReference>
<dbReference type="PROSITE" id="PS51257">
    <property type="entry name" value="PROKAR_LIPOPROTEIN"/>
    <property type="match status" value="1"/>
</dbReference>
<dbReference type="InterPro" id="IPR047565">
    <property type="entry name" value="Alpha-macroglob_thiol-ester_cl"/>
</dbReference>
<dbReference type="InterPro" id="IPR011626">
    <property type="entry name" value="Alpha-macroglobulin_TED"/>
</dbReference>
<reference evidence="6 7" key="1">
    <citation type="submission" date="2018-04" db="EMBL/GenBank/DDBJ databases">
        <title>Complete genome uncultured novel isolate.</title>
        <authorList>
            <person name="Merlino G."/>
        </authorList>
    </citation>
    <scope>NUCLEOTIDE SEQUENCE [LARGE SCALE GENOMIC DNA]</scope>
    <source>
        <strain evidence="7">R1DC9</strain>
    </source>
</reference>
<feature type="chain" id="PRO_5020526939" description="Alpha-2-macroglobulin" evidence="3">
    <location>
        <begin position="20"/>
        <end position="1840"/>
    </location>
</feature>
<protein>
    <recommendedName>
        <fullName evidence="8">Alpha-2-macroglobulin</fullName>
    </recommendedName>
</protein>
<dbReference type="SMART" id="SM01419">
    <property type="entry name" value="Thiol-ester_cl"/>
    <property type="match status" value="1"/>
</dbReference>
<dbReference type="SMART" id="SM01360">
    <property type="entry name" value="A2M"/>
    <property type="match status" value="1"/>
</dbReference>
<feature type="domain" description="Alpha-2-macroglobulin" evidence="5">
    <location>
        <begin position="1181"/>
        <end position="1270"/>
    </location>
</feature>
<dbReference type="GO" id="GO:0005615">
    <property type="term" value="C:extracellular space"/>
    <property type="evidence" value="ECO:0007669"/>
    <property type="project" value="InterPro"/>
</dbReference>
<evidence type="ECO:0000259" key="5">
    <source>
        <dbReference type="SMART" id="SM01360"/>
    </source>
</evidence>
<name>A0A4D7K460_9BACT</name>
<keyword evidence="2 3" id="KW-0732">Signal</keyword>
<dbReference type="InterPro" id="IPR041246">
    <property type="entry name" value="Bact_MG10"/>
</dbReference>
<dbReference type="InterPro" id="IPR001599">
    <property type="entry name" value="Macroglobln_a2"/>
</dbReference>
<dbReference type="InterPro" id="IPR002890">
    <property type="entry name" value="MG2"/>
</dbReference>
<dbReference type="Pfam" id="PF07678">
    <property type="entry name" value="TED_complement"/>
    <property type="match status" value="1"/>
</dbReference>
<dbReference type="SMART" id="SM01359">
    <property type="entry name" value="A2M_N_2"/>
    <property type="match status" value="1"/>
</dbReference>
<comment type="similarity">
    <text evidence="1">Belongs to the protease inhibitor I39 (alpha-2-macroglobulin) family. Bacterial alpha-2-macroglobulin subfamily.</text>
</comment>
<dbReference type="InterPro" id="IPR041203">
    <property type="entry name" value="Bact_A2M_MG5"/>
</dbReference>
<organism evidence="6 7">
    <name type="scientific">Mangrovivirga cuniculi</name>
    <dbReference type="NCBI Taxonomy" id="2715131"/>
    <lineage>
        <taxon>Bacteria</taxon>
        <taxon>Pseudomonadati</taxon>
        <taxon>Bacteroidota</taxon>
        <taxon>Cytophagia</taxon>
        <taxon>Cytophagales</taxon>
        <taxon>Mangrovivirgaceae</taxon>
        <taxon>Mangrovivirga</taxon>
    </lineage>
</organism>
<dbReference type="Pfam" id="PF11974">
    <property type="entry name" value="bMG3"/>
    <property type="match status" value="1"/>
</dbReference>
<proteinExistence type="inferred from homology"/>
<dbReference type="Pfam" id="PF01835">
    <property type="entry name" value="MG2"/>
    <property type="match status" value="1"/>
</dbReference>
<dbReference type="RefSeq" id="WP_137089810.1">
    <property type="nucleotide sequence ID" value="NZ_CP028923.1"/>
</dbReference>
<dbReference type="CDD" id="cd02891">
    <property type="entry name" value="A2M_like"/>
    <property type="match status" value="1"/>
</dbReference>
<dbReference type="Gene3D" id="1.50.10.20">
    <property type="match status" value="1"/>
</dbReference>
<evidence type="ECO:0008006" key="8">
    <source>
        <dbReference type="Google" id="ProtNLM"/>
    </source>
</evidence>
<dbReference type="PANTHER" id="PTHR40094:SF1">
    <property type="entry name" value="UBIQUITIN DOMAIN-CONTAINING PROTEIN"/>
    <property type="match status" value="1"/>
</dbReference>
<dbReference type="GO" id="GO:0004866">
    <property type="term" value="F:endopeptidase inhibitor activity"/>
    <property type="evidence" value="ECO:0007669"/>
    <property type="project" value="InterPro"/>
</dbReference>
<dbReference type="InterPro" id="IPR021868">
    <property type="entry name" value="Alpha_2_Macroglob_MG3"/>
</dbReference>
<keyword evidence="7" id="KW-1185">Reference proteome</keyword>
<gene>
    <name evidence="6" type="ORF">DCC35_05390</name>
</gene>
<dbReference type="Pfam" id="PF17973">
    <property type="entry name" value="bMG10"/>
    <property type="match status" value="1"/>
</dbReference>
<dbReference type="Pfam" id="PF00207">
    <property type="entry name" value="A2M"/>
    <property type="match status" value="1"/>
</dbReference>
<dbReference type="KEGG" id="fpf:DCC35_05390"/>
<dbReference type="Proteomes" id="UP000298616">
    <property type="component" value="Chromosome"/>
</dbReference>
<dbReference type="Pfam" id="PF17962">
    <property type="entry name" value="bMG6"/>
    <property type="match status" value="1"/>
</dbReference>
<dbReference type="EMBL" id="CP028923">
    <property type="protein sequence ID" value="QCK14218.1"/>
    <property type="molecule type" value="Genomic_DNA"/>
</dbReference>
<evidence type="ECO:0000259" key="4">
    <source>
        <dbReference type="SMART" id="SM01359"/>
    </source>
</evidence>
<evidence type="ECO:0000256" key="3">
    <source>
        <dbReference type="SAM" id="SignalP"/>
    </source>
</evidence>
<evidence type="ECO:0000313" key="7">
    <source>
        <dbReference type="Proteomes" id="UP000298616"/>
    </source>
</evidence>
<dbReference type="OrthoDB" id="9767116at2"/>
<evidence type="ECO:0000256" key="2">
    <source>
        <dbReference type="ARBA" id="ARBA00022729"/>
    </source>
</evidence>
<dbReference type="Gene3D" id="2.60.40.1930">
    <property type="match status" value="1"/>
</dbReference>
<dbReference type="PANTHER" id="PTHR40094">
    <property type="entry name" value="ALPHA-2-MACROGLOBULIN HOMOLOG"/>
    <property type="match status" value="1"/>
</dbReference>
<dbReference type="Pfam" id="PF07703">
    <property type="entry name" value="A2M_BRD"/>
    <property type="match status" value="1"/>
</dbReference>
<dbReference type="InterPro" id="IPR041462">
    <property type="entry name" value="Bact_A2M_MG6"/>
</dbReference>
<feature type="signal peptide" evidence="3">
    <location>
        <begin position="1"/>
        <end position="19"/>
    </location>
</feature>
<dbReference type="InterPro" id="IPR051802">
    <property type="entry name" value="YfhM-like"/>
</dbReference>
<evidence type="ECO:0000256" key="1">
    <source>
        <dbReference type="ARBA" id="ARBA00010556"/>
    </source>
</evidence>
<dbReference type="InterPro" id="IPR011625">
    <property type="entry name" value="A2M_N_BRD"/>
</dbReference>
<dbReference type="Pfam" id="PF17972">
    <property type="entry name" value="bMG5"/>
    <property type="match status" value="1"/>
</dbReference>
<dbReference type="InterPro" id="IPR008930">
    <property type="entry name" value="Terpenoid_cyclase/PrenylTrfase"/>
</dbReference>
<feature type="domain" description="Alpha-2-macroglobulin bait region" evidence="4">
    <location>
        <begin position="976"/>
        <end position="1118"/>
    </location>
</feature>